<dbReference type="PANTHER" id="PTHR14237">
    <property type="entry name" value="MOLYBDOPTERIN COFACTOR SULFURASE MOSC"/>
    <property type="match status" value="1"/>
</dbReference>
<name>A0A9X7YPI1_9GAMM</name>
<dbReference type="InterPro" id="IPR011037">
    <property type="entry name" value="Pyrv_Knase-like_insert_dom_sf"/>
</dbReference>
<protein>
    <submittedName>
        <fullName evidence="2">MOSC domain-containing protein</fullName>
    </submittedName>
</protein>
<keyword evidence="3" id="KW-1185">Reference proteome</keyword>
<feature type="domain" description="MOSC" evidence="1">
    <location>
        <begin position="120"/>
        <end position="268"/>
    </location>
</feature>
<evidence type="ECO:0000259" key="1">
    <source>
        <dbReference type="PROSITE" id="PS51340"/>
    </source>
</evidence>
<gene>
    <name evidence="2" type="ORF">GJQ55_05900</name>
</gene>
<dbReference type="Proteomes" id="UP000596074">
    <property type="component" value="Chromosome"/>
</dbReference>
<dbReference type="AlphaFoldDB" id="A0A9X7YPI1"/>
<dbReference type="Pfam" id="PF03473">
    <property type="entry name" value="MOSC"/>
    <property type="match status" value="1"/>
</dbReference>
<dbReference type="PROSITE" id="PS51340">
    <property type="entry name" value="MOSC"/>
    <property type="match status" value="1"/>
</dbReference>
<dbReference type="SUPFAM" id="SSF141673">
    <property type="entry name" value="MOSC N-terminal domain-like"/>
    <property type="match status" value="1"/>
</dbReference>
<dbReference type="GO" id="GO:0030151">
    <property type="term" value="F:molybdenum ion binding"/>
    <property type="evidence" value="ECO:0007669"/>
    <property type="project" value="InterPro"/>
</dbReference>
<sequence>MLQISRLFMYPIKSCAGMEVSELTLDAWGAVGDRRFVLADAQGQFLTQRQLPQMQRIQPRWQGDDLQVVCAGHADLLVPAAAGAGECLVQVWKDSVAAQDCGEAAADWFSTVLGVSCRLLRLPQQRFPATQQRRVNPKYTEQDHWLSFADGFPLLLVNQSSLDALGQTLGRPLDVIRFRPNVVLSGAQAWQELRWSELHNDDGGTLMCCKPCERCVIPTRHPQTLAREADVLEALKAQCRIDGKIIFGQNALFHELTVLRRGDTFRAG</sequence>
<evidence type="ECO:0000313" key="2">
    <source>
        <dbReference type="EMBL" id="QQD24042.1"/>
    </source>
</evidence>
<dbReference type="Pfam" id="PF03476">
    <property type="entry name" value="MOSC_N"/>
    <property type="match status" value="1"/>
</dbReference>
<dbReference type="PANTHER" id="PTHR14237:SF19">
    <property type="entry name" value="MITOCHONDRIAL AMIDOXIME REDUCING COMPONENT 1"/>
    <property type="match status" value="1"/>
</dbReference>
<evidence type="ECO:0000313" key="3">
    <source>
        <dbReference type="Proteomes" id="UP000596074"/>
    </source>
</evidence>
<dbReference type="SUPFAM" id="SSF50800">
    <property type="entry name" value="PK beta-barrel domain-like"/>
    <property type="match status" value="1"/>
</dbReference>
<reference evidence="2 3" key="1">
    <citation type="submission" date="2019-11" db="EMBL/GenBank/DDBJ databases">
        <title>Venatorbacter sp. nov. a predator of Campylobacter and other Gram-negative bacteria.</title>
        <authorList>
            <person name="Saeedi A."/>
            <person name="Cummings N.J."/>
            <person name="Connerton I.F."/>
            <person name="Connerton P.L."/>
        </authorList>
    </citation>
    <scope>NUCLEOTIDE SEQUENCE [LARGE SCALE GENOMIC DNA]</scope>
    <source>
        <strain evidence="2">XL5</strain>
    </source>
</reference>
<dbReference type="InterPro" id="IPR005303">
    <property type="entry name" value="MOCOS_middle"/>
</dbReference>
<organism evidence="2 3">
    <name type="scientific">Venatoribacter cucullus</name>
    <dbReference type="NCBI Taxonomy" id="2661630"/>
    <lineage>
        <taxon>Bacteria</taxon>
        <taxon>Pseudomonadati</taxon>
        <taxon>Pseudomonadota</taxon>
        <taxon>Gammaproteobacteria</taxon>
        <taxon>Oceanospirillales</taxon>
        <taxon>Oceanospirillaceae</taxon>
        <taxon>Venatoribacter</taxon>
    </lineage>
</organism>
<dbReference type="EMBL" id="CP046056">
    <property type="protein sequence ID" value="QQD24042.1"/>
    <property type="molecule type" value="Genomic_DNA"/>
</dbReference>
<dbReference type="GO" id="GO:0030170">
    <property type="term" value="F:pyridoxal phosphate binding"/>
    <property type="evidence" value="ECO:0007669"/>
    <property type="project" value="InterPro"/>
</dbReference>
<dbReference type="KEGG" id="vcw:GJQ55_05900"/>
<dbReference type="RefSeq" id="WP_228346597.1">
    <property type="nucleotide sequence ID" value="NZ_CP046056.1"/>
</dbReference>
<dbReference type="InterPro" id="IPR005302">
    <property type="entry name" value="MoCF_Sase_C"/>
</dbReference>
<accession>A0A9X7YPI1</accession>
<dbReference type="GO" id="GO:0003824">
    <property type="term" value="F:catalytic activity"/>
    <property type="evidence" value="ECO:0007669"/>
    <property type="project" value="InterPro"/>
</dbReference>
<proteinExistence type="predicted"/>